<comment type="caution">
    <text evidence="4">The sequence shown here is derived from an EMBL/GenBank/DDBJ whole genome shotgun (WGS) entry which is preliminary data.</text>
</comment>
<sequence>MADRQYECIVFGASGYTGKYTAEHIASSLPTDFKWAVAGRSEGKLRSLVDQLKSLNPDRTQPGIETAELKKDQLIGLAKKTKVLISTVGPYHKYGTLVVEACAETGTHYLDCTGEVPWVYDMINAYDETAKRTGAIMIPQNGIESAPSDLMCFALASHIRRTLGVGIAEVVQTTYDMKAAPSGGTLSTVLTLFDTYSLSHLAKSGRPLSLCPITPTSKPAGRPLLETITGVRTVSDLGTLTDSLQSAADIPIVNRTWGLMHGGKFYGPNFHLTCYARTRNALTGLGVHVLMTLGFLAILLPPVRWLLQRFVFQPGEGPSKDEAKNDYVEWRAMAYTDSDVDEPGIPKRAYGRMRFEGSMYLLTGICLAEAAVTIARDDTLAHKLGGGMLTPAILGEPYLERLQKAGLKTEIRSMP</sequence>
<name>A0AAN7WKJ7_9PEZI</name>
<organism evidence="4 5">
    <name type="scientific">Elasticomyces elasticus</name>
    <dbReference type="NCBI Taxonomy" id="574655"/>
    <lineage>
        <taxon>Eukaryota</taxon>
        <taxon>Fungi</taxon>
        <taxon>Dikarya</taxon>
        <taxon>Ascomycota</taxon>
        <taxon>Pezizomycotina</taxon>
        <taxon>Dothideomycetes</taxon>
        <taxon>Dothideomycetidae</taxon>
        <taxon>Mycosphaerellales</taxon>
        <taxon>Teratosphaeriaceae</taxon>
        <taxon>Elasticomyces</taxon>
    </lineage>
</organism>
<keyword evidence="2" id="KW-1133">Transmembrane helix</keyword>
<dbReference type="EMBL" id="JAVRQU010000001">
    <property type="protein sequence ID" value="KAK5708135.1"/>
    <property type="molecule type" value="Genomic_DNA"/>
</dbReference>
<feature type="transmembrane region" description="Helical" evidence="2">
    <location>
        <begin position="281"/>
        <end position="300"/>
    </location>
</feature>
<comment type="similarity">
    <text evidence="1">Belongs to the saccharopine dehydrogenase family.</text>
</comment>
<accession>A0AAN7WKJ7</accession>
<dbReference type="Pfam" id="PF03435">
    <property type="entry name" value="Sacchrp_dh_NADP"/>
    <property type="match status" value="1"/>
</dbReference>
<dbReference type="InterPro" id="IPR036291">
    <property type="entry name" value="NAD(P)-bd_dom_sf"/>
</dbReference>
<protein>
    <recommendedName>
        <fullName evidence="3">Saccharopine dehydrogenase NADP binding domain-containing protein</fullName>
    </recommendedName>
</protein>
<reference evidence="4" key="1">
    <citation type="submission" date="2023-08" db="EMBL/GenBank/DDBJ databases">
        <title>Black Yeasts Isolated from many extreme environments.</title>
        <authorList>
            <person name="Coleine C."/>
            <person name="Stajich J.E."/>
            <person name="Selbmann L."/>
        </authorList>
    </citation>
    <scope>NUCLEOTIDE SEQUENCE</scope>
    <source>
        <strain evidence="4">CCFEE 5810</strain>
    </source>
</reference>
<dbReference type="GO" id="GO:0005811">
    <property type="term" value="C:lipid droplet"/>
    <property type="evidence" value="ECO:0007669"/>
    <property type="project" value="TreeGrafter"/>
</dbReference>
<dbReference type="AlphaFoldDB" id="A0AAN7WKJ7"/>
<evidence type="ECO:0000256" key="2">
    <source>
        <dbReference type="SAM" id="Phobius"/>
    </source>
</evidence>
<evidence type="ECO:0000256" key="1">
    <source>
        <dbReference type="ARBA" id="ARBA00038048"/>
    </source>
</evidence>
<dbReference type="InterPro" id="IPR005097">
    <property type="entry name" value="Sacchrp_dh_NADP-bd"/>
</dbReference>
<gene>
    <name evidence="4" type="ORF">LTR97_000675</name>
</gene>
<dbReference type="Proteomes" id="UP001310594">
    <property type="component" value="Unassembled WGS sequence"/>
</dbReference>
<evidence type="ECO:0000313" key="5">
    <source>
        <dbReference type="Proteomes" id="UP001310594"/>
    </source>
</evidence>
<keyword evidence="2" id="KW-0472">Membrane</keyword>
<dbReference type="GO" id="GO:0005886">
    <property type="term" value="C:plasma membrane"/>
    <property type="evidence" value="ECO:0007669"/>
    <property type="project" value="TreeGrafter"/>
</dbReference>
<dbReference type="SUPFAM" id="SSF51735">
    <property type="entry name" value="NAD(P)-binding Rossmann-fold domains"/>
    <property type="match status" value="1"/>
</dbReference>
<dbReference type="Gene3D" id="3.40.50.720">
    <property type="entry name" value="NAD(P)-binding Rossmann-like Domain"/>
    <property type="match status" value="1"/>
</dbReference>
<evidence type="ECO:0000259" key="3">
    <source>
        <dbReference type="Pfam" id="PF03435"/>
    </source>
</evidence>
<keyword evidence="2" id="KW-0812">Transmembrane</keyword>
<evidence type="ECO:0000313" key="4">
    <source>
        <dbReference type="EMBL" id="KAK5708135.1"/>
    </source>
</evidence>
<dbReference type="PANTHER" id="PTHR12286:SF5">
    <property type="entry name" value="SACCHAROPINE DEHYDROGENASE-LIKE OXIDOREDUCTASE"/>
    <property type="match status" value="1"/>
</dbReference>
<dbReference type="PANTHER" id="PTHR12286">
    <property type="entry name" value="SACCHAROPINE DEHYDROGENASE-LIKE OXIDOREDUCTASE"/>
    <property type="match status" value="1"/>
</dbReference>
<dbReference type="GO" id="GO:0009247">
    <property type="term" value="P:glycolipid biosynthetic process"/>
    <property type="evidence" value="ECO:0007669"/>
    <property type="project" value="TreeGrafter"/>
</dbReference>
<dbReference type="GO" id="GO:0005739">
    <property type="term" value="C:mitochondrion"/>
    <property type="evidence" value="ECO:0007669"/>
    <property type="project" value="TreeGrafter"/>
</dbReference>
<dbReference type="InterPro" id="IPR051276">
    <property type="entry name" value="Saccharopine_DH-like_oxidrdct"/>
</dbReference>
<proteinExistence type="inferred from homology"/>
<feature type="domain" description="Saccharopine dehydrogenase NADP binding" evidence="3">
    <location>
        <begin position="9"/>
        <end position="137"/>
    </location>
</feature>